<comment type="caution">
    <text evidence="2">The sequence shown here is derived from an EMBL/GenBank/DDBJ whole genome shotgun (WGS) entry which is preliminary data.</text>
</comment>
<name>A0A543NIW0_9ACTN</name>
<evidence type="ECO:0000256" key="1">
    <source>
        <dbReference type="PIRSR" id="PIRSR605502-1"/>
    </source>
</evidence>
<evidence type="ECO:0000313" key="2">
    <source>
        <dbReference type="EMBL" id="TQN31690.1"/>
    </source>
</evidence>
<keyword evidence="1" id="KW-0479">Metal-binding</keyword>
<dbReference type="InterPro" id="IPR036705">
    <property type="entry name" value="Ribosyl_crysJ1_sf"/>
</dbReference>
<feature type="binding site" evidence="1">
    <location>
        <position position="273"/>
    </location>
    <ligand>
        <name>Mg(2+)</name>
        <dbReference type="ChEBI" id="CHEBI:18420"/>
        <label>1</label>
    </ligand>
</feature>
<dbReference type="Proteomes" id="UP000317422">
    <property type="component" value="Unassembled WGS sequence"/>
</dbReference>
<keyword evidence="2" id="KW-0378">Hydrolase</keyword>
<dbReference type="AlphaFoldDB" id="A0A543NIW0"/>
<dbReference type="Gene3D" id="1.10.4080.10">
    <property type="entry name" value="ADP-ribosylation/Crystallin J1"/>
    <property type="match status" value="1"/>
</dbReference>
<feature type="binding site" evidence="1">
    <location>
        <position position="274"/>
    </location>
    <ligand>
        <name>Mg(2+)</name>
        <dbReference type="ChEBI" id="CHEBI:18420"/>
        <label>1</label>
    </ligand>
</feature>
<organism evidence="2 3">
    <name type="scientific">Haloactinospora alba</name>
    <dbReference type="NCBI Taxonomy" id="405555"/>
    <lineage>
        <taxon>Bacteria</taxon>
        <taxon>Bacillati</taxon>
        <taxon>Actinomycetota</taxon>
        <taxon>Actinomycetes</taxon>
        <taxon>Streptosporangiales</taxon>
        <taxon>Nocardiopsidaceae</taxon>
        <taxon>Haloactinospora</taxon>
    </lineage>
</organism>
<feature type="binding site" evidence="1">
    <location>
        <position position="63"/>
    </location>
    <ligand>
        <name>Mg(2+)</name>
        <dbReference type="ChEBI" id="CHEBI:18420"/>
        <label>1</label>
    </ligand>
</feature>
<dbReference type="EMBL" id="VFQC01000001">
    <property type="protein sequence ID" value="TQN31690.1"/>
    <property type="molecule type" value="Genomic_DNA"/>
</dbReference>
<keyword evidence="1" id="KW-0460">Magnesium</keyword>
<dbReference type="GO" id="GO:0016787">
    <property type="term" value="F:hydrolase activity"/>
    <property type="evidence" value="ECO:0007669"/>
    <property type="project" value="UniProtKB-KW"/>
</dbReference>
<dbReference type="InterPro" id="IPR005502">
    <property type="entry name" value="Ribosyl_crysJ1"/>
</dbReference>
<sequence>MTAPVLGTTSTVMLRTETTPTQRARTALTGLAIGDGFGSRIFVGADQHTLAERVLPPGPWPWSDDTEMACSVYSELVRDGSVDPDALAASFAAHYNPDRAYGPAAGRLLRDIREGGDWRELAAAQFDGAGSLGNGAAMRVAPLGAWFADSTDHAARNAAVSAQVTHTHPDGIAGAVAVAVAAAVAARNEPTGAGAFLEETLEYVPAGSVCDGIANARSLLVVSDPHAVARELGCGSRITAADTVPFTLWVAAKHLDDYPGALWHTVAPGGDADTTCAIVGGIVATRVPGGHLPQEWRSHMEPLPSWVDIPPPR</sequence>
<dbReference type="PANTHER" id="PTHR16222">
    <property type="entry name" value="ADP-RIBOSYLGLYCOHYDROLASE"/>
    <property type="match status" value="1"/>
</dbReference>
<feature type="binding site" evidence="1">
    <location>
        <position position="65"/>
    </location>
    <ligand>
        <name>Mg(2+)</name>
        <dbReference type="ChEBI" id="CHEBI:18420"/>
        <label>1</label>
    </ligand>
</feature>
<feature type="binding site" evidence="1">
    <location>
        <position position="271"/>
    </location>
    <ligand>
        <name>Mg(2+)</name>
        <dbReference type="ChEBI" id="CHEBI:18420"/>
        <label>1</label>
    </ligand>
</feature>
<feature type="binding site" evidence="1">
    <location>
        <position position="64"/>
    </location>
    <ligand>
        <name>Mg(2+)</name>
        <dbReference type="ChEBI" id="CHEBI:18420"/>
        <label>1</label>
    </ligand>
</feature>
<accession>A0A543NIW0</accession>
<dbReference type="PANTHER" id="PTHR16222:SF12">
    <property type="entry name" value="ADP-RIBOSYLGLYCOHYDROLASE-RELATED"/>
    <property type="match status" value="1"/>
</dbReference>
<evidence type="ECO:0000313" key="3">
    <source>
        <dbReference type="Proteomes" id="UP000317422"/>
    </source>
</evidence>
<dbReference type="InterPro" id="IPR050792">
    <property type="entry name" value="ADP-ribosylglycohydrolase"/>
</dbReference>
<protein>
    <submittedName>
        <fullName evidence="2">ADP-ribosylglycohydrolase</fullName>
    </submittedName>
</protein>
<reference evidence="2 3" key="1">
    <citation type="submission" date="2019-06" db="EMBL/GenBank/DDBJ databases">
        <title>Sequencing the genomes of 1000 actinobacteria strains.</title>
        <authorList>
            <person name="Klenk H.-P."/>
        </authorList>
    </citation>
    <scope>NUCLEOTIDE SEQUENCE [LARGE SCALE GENOMIC DNA]</scope>
    <source>
        <strain evidence="2 3">DSM 45015</strain>
    </source>
</reference>
<comment type="cofactor">
    <cofactor evidence="1">
        <name>Mg(2+)</name>
        <dbReference type="ChEBI" id="CHEBI:18420"/>
    </cofactor>
    <text evidence="1">Binds 2 magnesium ions per subunit.</text>
</comment>
<dbReference type="GO" id="GO:0046872">
    <property type="term" value="F:metal ion binding"/>
    <property type="evidence" value="ECO:0007669"/>
    <property type="project" value="UniProtKB-KW"/>
</dbReference>
<dbReference type="SUPFAM" id="SSF101478">
    <property type="entry name" value="ADP-ribosylglycohydrolase"/>
    <property type="match status" value="1"/>
</dbReference>
<keyword evidence="3" id="KW-1185">Reference proteome</keyword>
<proteinExistence type="predicted"/>
<gene>
    <name evidence="2" type="ORF">FHX37_1609</name>
</gene>
<dbReference type="Pfam" id="PF03747">
    <property type="entry name" value="ADP_ribosyl_GH"/>
    <property type="match status" value="1"/>
</dbReference>